<dbReference type="AlphaFoldDB" id="A0A5B9MQL9"/>
<dbReference type="GO" id="GO:0005524">
    <property type="term" value="F:ATP binding"/>
    <property type="evidence" value="ECO:0007669"/>
    <property type="project" value="UniProtKB-KW"/>
</dbReference>
<accession>A0A5B9MQL9</accession>
<keyword evidence="2" id="KW-0067">ATP-binding</keyword>
<feature type="region of interest" description="Disordered" evidence="3">
    <location>
        <begin position="180"/>
        <end position="221"/>
    </location>
</feature>
<keyword evidence="4" id="KW-0418">Kinase</keyword>
<feature type="region of interest" description="Disordered" evidence="3">
    <location>
        <begin position="233"/>
        <end position="262"/>
    </location>
</feature>
<evidence type="ECO:0000313" key="5">
    <source>
        <dbReference type="Proteomes" id="UP000321353"/>
    </source>
</evidence>
<keyword evidence="4" id="KW-0808">Transferase</keyword>
<dbReference type="Proteomes" id="UP000321353">
    <property type="component" value="Chromosome"/>
</dbReference>
<feature type="compositionally biased region" description="Polar residues" evidence="3">
    <location>
        <begin position="49"/>
        <end position="61"/>
    </location>
</feature>
<dbReference type="EC" id="2.7.10.2" evidence="4"/>
<feature type="compositionally biased region" description="Low complexity" evidence="3">
    <location>
        <begin position="180"/>
        <end position="189"/>
    </location>
</feature>
<feature type="compositionally biased region" description="Low complexity" evidence="3">
    <location>
        <begin position="233"/>
        <end position="246"/>
    </location>
</feature>
<dbReference type="KEGG" id="smam:Mal15_66620"/>
<dbReference type="InterPro" id="IPR027417">
    <property type="entry name" value="P-loop_NTPase"/>
</dbReference>
<dbReference type="Pfam" id="PF10609">
    <property type="entry name" value="ParA"/>
    <property type="match status" value="1"/>
</dbReference>
<organism evidence="4 5">
    <name type="scientific">Stieleria maiorica</name>
    <dbReference type="NCBI Taxonomy" id="2795974"/>
    <lineage>
        <taxon>Bacteria</taxon>
        <taxon>Pseudomonadati</taxon>
        <taxon>Planctomycetota</taxon>
        <taxon>Planctomycetia</taxon>
        <taxon>Pirellulales</taxon>
        <taxon>Pirellulaceae</taxon>
        <taxon>Stieleria</taxon>
    </lineage>
</organism>
<dbReference type="GO" id="GO:0004715">
    <property type="term" value="F:non-membrane spanning protein tyrosine kinase activity"/>
    <property type="evidence" value="ECO:0007669"/>
    <property type="project" value="UniProtKB-EC"/>
</dbReference>
<dbReference type="SUPFAM" id="SSF52540">
    <property type="entry name" value="P-loop containing nucleoside triphosphate hydrolases"/>
    <property type="match status" value="1"/>
</dbReference>
<feature type="region of interest" description="Disordered" evidence="3">
    <location>
        <begin position="127"/>
        <end position="155"/>
    </location>
</feature>
<sequence length="474" mass="50187">MKTDQTFIGAYTRNRRRAGMQPTAASAPDATVDSTAGQVTEKRLDRMTEQVTEPVTEQPTEQVADRAHPSPPPSHLHPTPVDRAKVVEQLLGQSMTISDTFVELREVWSEQPAGQVLRIDRPVTTPVETKSAAPTQPVANTETITNADPPQPGTDVREMEAIADKIDELSVAIDALAEPPANAESNPAATKPTHQVQTPTPPAAPIESPAPVQTPAPVESDTAIESAAAIQIQASPAPQAAAQSRATVEPQATSPEPPAPRWAGATWEVDAFDLPSTVAELFFDEAFFRSIAEHLGQSVREGLRSVLVTSLSAGEGRSTVAIGTAIAAAATGIRVALIDIDLHTPSQADLLRLEVEADWVTAIRQGTRIEDAAIASIEDGVTLLPLVLSQHRGMPITATEIDRLLEQLDGCFDLLLFDGPVAAAWATPQIASAVDSSLIVRDARTTSKHAVATAAVKLRRQGVQGIGVVDNFCG</sequence>
<dbReference type="PANTHER" id="PTHR32309:SF13">
    <property type="entry name" value="FERRIC ENTEROBACTIN TRANSPORT PROTEIN FEPE"/>
    <property type="match status" value="1"/>
</dbReference>
<dbReference type="InterPro" id="IPR033756">
    <property type="entry name" value="YlxH/NBP35"/>
</dbReference>
<dbReference type="Gene3D" id="3.40.50.300">
    <property type="entry name" value="P-loop containing nucleotide triphosphate hydrolases"/>
    <property type="match status" value="1"/>
</dbReference>
<keyword evidence="1" id="KW-0547">Nucleotide-binding</keyword>
<dbReference type="EMBL" id="CP036264">
    <property type="protein sequence ID" value="QEG02541.1"/>
    <property type="molecule type" value="Genomic_DNA"/>
</dbReference>
<evidence type="ECO:0000256" key="3">
    <source>
        <dbReference type="SAM" id="MobiDB-lite"/>
    </source>
</evidence>
<dbReference type="GO" id="GO:0005886">
    <property type="term" value="C:plasma membrane"/>
    <property type="evidence" value="ECO:0007669"/>
    <property type="project" value="TreeGrafter"/>
</dbReference>
<keyword evidence="5" id="KW-1185">Reference proteome</keyword>
<dbReference type="RefSeq" id="WP_147871466.1">
    <property type="nucleotide sequence ID" value="NZ_CP036264.1"/>
</dbReference>
<reference evidence="4 5" key="1">
    <citation type="submission" date="2019-02" db="EMBL/GenBank/DDBJ databases">
        <title>Planctomycetal bacteria perform biofilm scaping via a novel small molecule.</title>
        <authorList>
            <person name="Jeske O."/>
            <person name="Boedeker C."/>
            <person name="Wiegand S."/>
            <person name="Breitling P."/>
            <person name="Kallscheuer N."/>
            <person name="Jogler M."/>
            <person name="Rohde M."/>
            <person name="Petersen J."/>
            <person name="Medema M.H."/>
            <person name="Surup F."/>
            <person name="Jogler C."/>
        </authorList>
    </citation>
    <scope>NUCLEOTIDE SEQUENCE [LARGE SCALE GENOMIC DNA]</scope>
    <source>
        <strain evidence="4 5">Mal15</strain>
    </source>
</reference>
<proteinExistence type="predicted"/>
<evidence type="ECO:0000256" key="1">
    <source>
        <dbReference type="ARBA" id="ARBA00022741"/>
    </source>
</evidence>
<dbReference type="PANTHER" id="PTHR32309">
    <property type="entry name" value="TYROSINE-PROTEIN KINASE"/>
    <property type="match status" value="1"/>
</dbReference>
<name>A0A5B9MQL9_9BACT</name>
<dbReference type="InterPro" id="IPR050445">
    <property type="entry name" value="Bact_polysacc_biosynth/exp"/>
</dbReference>
<evidence type="ECO:0000256" key="2">
    <source>
        <dbReference type="ARBA" id="ARBA00022840"/>
    </source>
</evidence>
<feature type="region of interest" description="Disordered" evidence="3">
    <location>
        <begin position="1"/>
        <end position="79"/>
    </location>
</feature>
<gene>
    <name evidence="4" type="primary">ywqD_4</name>
    <name evidence="4" type="ORF">Mal15_66620</name>
</gene>
<protein>
    <submittedName>
        <fullName evidence="4">Tyrosine-protein kinase YwqD</fullName>
        <ecNumber evidence="4">2.7.10.2</ecNumber>
    </submittedName>
</protein>
<feature type="compositionally biased region" description="Polar residues" evidence="3">
    <location>
        <begin position="127"/>
        <end position="148"/>
    </location>
</feature>
<evidence type="ECO:0000313" key="4">
    <source>
        <dbReference type="EMBL" id="QEG02541.1"/>
    </source>
</evidence>